<feature type="domain" description="SUZ" evidence="2">
    <location>
        <begin position="148"/>
        <end position="237"/>
    </location>
</feature>
<comment type="caution">
    <text evidence="3">The sequence shown here is derived from an EMBL/GenBank/DDBJ whole genome shotgun (WGS) entry which is preliminary data.</text>
</comment>
<dbReference type="PANTHER" id="PTHR15672">
    <property type="entry name" value="CAMP-REGULATED PHOSPHOPROTEIN 21 RELATED R3H DOMAIN CONTAINING PROTEIN"/>
    <property type="match status" value="1"/>
</dbReference>
<feature type="compositionally biased region" description="Polar residues" evidence="1">
    <location>
        <begin position="201"/>
        <end position="210"/>
    </location>
</feature>
<dbReference type="AlphaFoldDB" id="A0AAD2HWR4"/>
<proteinExistence type="predicted"/>
<feature type="region of interest" description="Disordered" evidence="1">
    <location>
        <begin position="746"/>
        <end position="782"/>
    </location>
</feature>
<dbReference type="PANTHER" id="PTHR15672:SF8">
    <property type="entry name" value="PROTEIN ENCORE"/>
    <property type="match status" value="1"/>
</dbReference>
<dbReference type="GO" id="GO:0003676">
    <property type="term" value="F:nucleic acid binding"/>
    <property type="evidence" value="ECO:0007669"/>
    <property type="project" value="InterPro"/>
</dbReference>
<feature type="compositionally biased region" description="Low complexity" evidence="1">
    <location>
        <begin position="171"/>
        <end position="189"/>
    </location>
</feature>
<gene>
    <name evidence="3" type="ORF">MYCIT1_LOCUS35654</name>
</gene>
<feature type="compositionally biased region" description="Low complexity" evidence="1">
    <location>
        <begin position="347"/>
        <end position="357"/>
    </location>
</feature>
<name>A0AAD2HWR4_9AGAR</name>
<protein>
    <recommendedName>
        <fullName evidence="2">SUZ domain-containing protein</fullName>
    </recommendedName>
</protein>
<dbReference type="InterPro" id="IPR036867">
    <property type="entry name" value="R3H_dom_sf"/>
</dbReference>
<feature type="compositionally biased region" description="Low complexity" evidence="1">
    <location>
        <begin position="596"/>
        <end position="632"/>
    </location>
</feature>
<dbReference type="Pfam" id="PF12752">
    <property type="entry name" value="SUZ"/>
    <property type="match status" value="1"/>
</dbReference>
<feature type="compositionally biased region" description="Low complexity" evidence="1">
    <location>
        <begin position="475"/>
        <end position="496"/>
    </location>
</feature>
<evidence type="ECO:0000256" key="1">
    <source>
        <dbReference type="SAM" id="MobiDB-lite"/>
    </source>
</evidence>
<dbReference type="SUPFAM" id="SSF82708">
    <property type="entry name" value="R3H domain"/>
    <property type="match status" value="1"/>
</dbReference>
<evidence type="ECO:0000313" key="4">
    <source>
        <dbReference type="Proteomes" id="UP001295794"/>
    </source>
</evidence>
<dbReference type="InterPro" id="IPR024771">
    <property type="entry name" value="SUZ"/>
</dbReference>
<accession>A0AAD2HWR4</accession>
<feature type="compositionally biased region" description="Polar residues" evidence="1">
    <location>
        <begin position="280"/>
        <end position="290"/>
    </location>
</feature>
<feature type="compositionally biased region" description="Low complexity" evidence="1">
    <location>
        <begin position="303"/>
        <end position="334"/>
    </location>
</feature>
<feature type="compositionally biased region" description="Low complexity" evidence="1">
    <location>
        <begin position="747"/>
        <end position="782"/>
    </location>
</feature>
<evidence type="ECO:0000313" key="3">
    <source>
        <dbReference type="EMBL" id="CAK5283252.1"/>
    </source>
</evidence>
<evidence type="ECO:0000259" key="2">
    <source>
        <dbReference type="PROSITE" id="PS51673"/>
    </source>
</evidence>
<feature type="compositionally biased region" description="Pro residues" evidence="1">
    <location>
        <begin position="497"/>
        <end position="512"/>
    </location>
</feature>
<feature type="region of interest" description="Disordered" evidence="1">
    <location>
        <begin position="1"/>
        <end position="23"/>
    </location>
</feature>
<dbReference type="PROSITE" id="PS51673">
    <property type="entry name" value="SUZ"/>
    <property type="match status" value="1"/>
</dbReference>
<dbReference type="Proteomes" id="UP001295794">
    <property type="component" value="Unassembled WGS sequence"/>
</dbReference>
<feature type="compositionally biased region" description="Low complexity" evidence="1">
    <location>
        <begin position="247"/>
        <end position="267"/>
    </location>
</feature>
<dbReference type="EMBL" id="CAVNYO010000466">
    <property type="protein sequence ID" value="CAK5283252.1"/>
    <property type="molecule type" value="Genomic_DNA"/>
</dbReference>
<dbReference type="InterPro" id="IPR051937">
    <property type="entry name" value="R3H_domain_containing"/>
</dbReference>
<dbReference type="CDD" id="cd02642">
    <property type="entry name" value="R3H_encore_like"/>
    <property type="match status" value="1"/>
</dbReference>
<dbReference type="Gene3D" id="3.30.1370.50">
    <property type="entry name" value="R3H-like domain"/>
    <property type="match status" value="1"/>
</dbReference>
<feature type="compositionally biased region" description="Acidic residues" evidence="1">
    <location>
        <begin position="190"/>
        <end position="199"/>
    </location>
</feature>
<organism evidence="3 4">
    <name type="scientific">Mycena citricolor</name>
    <dbReference type="NCBI Taxonomy" id="2018698"/>
    <lineage>
        <taxon>Eukaryota</taxon>
        <taxon>Fungi</taxon>
        <taxon>Dikarya</taxon>
        <taxon>Basidiomycota</taxon>
        <taxon>Agaricomycotina</taxon>
        <taxon>Agaricomycetes</taxon>
        <taxon>Agaricomycetidae</taxon>
        <taxon>Agaricales</taxon>
        <taxon>Marasmiineae</taxon>
        <taxon>Mycenaceae</taxon>
        <taxon>Mycena</taxon>
    </lineage>
</organism>
<feature type="region of interest" description="Disordered" evidence="1">
    <location>
        <begin position="239"/>
        <end position="373"/>
    </location>
</feature>
<feature type="compositionally biased region" description="Pro residues" evidence="1">
    <location>
        <begin position="9"/>
        <end position="23"/>
    </location>
</feature>
<feature type="region of interest" description="Disordered" evidence="1">
    <location>
        <begin position="152"/>
        <end position="215"/>
    </location>
</feature>
<reference evidence="3" key="1">
    <citation type="submission" date="2023-11" db="EMBL/GenBank/DDBJ databases">
        <authorList>
            <person name="De Vega J J."/>
            <person name="De Vega J J."/>
        </authorList>
    </citation>
    <scope>NUCLEOTIDE SEQUENCE</scope>
</reference>
<keyword evidence="4" id="KW-1185">Reference proteome</keyword>
<sequence length="782" mass="82898">MSSDTPFAANPPPPMTIMSPPPPPPPLFAPAFVTSPPDLSNQDSELYLQIMEALSGKDRIYVLKLGEQMEGLINNHTAAPNNIHAHTSPTMDNMPGPIDLNSPRRIDLSPATSYQRMLVHRCCTYYGLLPETDAVTKIISVSVTMESRIPTRRLAELSPPPAEAPPKFKIMQRMQRSQSRSRSGNSVVGDDGDVSDVEASETGSAGGRSNASKHRLTIEERTAAYNEARNRIFDDFEEREKEQLQKTESTSSAASSSGMSTTTTSASDEYYDPDGPGSPATESEWSVPSSTRKHHHSQHPHRANSNAGSSRSRGFNPNSSSSSSRNSRASSPSFKYPSLYEPPPPGSSANGSGMNANLPPFDPAHQHHSAPAFGAMPQGTTYYNAPYALPQGYMHPHPPYNGYFAPPYASPYSHPGTPGSDPEIYAYNHNNAHGPYPWFPAGQPGENTSPPPYGIPPPGVYYDGHGLGPPPGAPPGTNNGMPPMSMGPNSNGIHHGPPNPYAPPYYPPPHGGMPPYGSYEQRQNVHGRPGSNRRPNHGVNQSNGVKRGIHPQPVPQRAAWSYGPGITGGIDFPTLVRDTVGPRLSGLGGGMRRGTRTTSGSGSSTGDDVSSVASSSTTSSSSRRTYTSNSSTQHHPLPARPDWAVGLRPNPNLHGTRHHSLPPHGSQSPLAEPPALTEFPPLTVGPPPGAEKAQPRPGGAWTNISSTRSIVMAPANGPAVRRPTTAGGKDKVAAVANQVAGISLDDPAPARVASPSVMASPAQQPQQPQPQQQSSPIPLAAA</sequence>
<feature type="compositionally biased region" description="Basic residues" evidence="1">
    <location>
        <begin position="291"/>
        <end position="302"/>
    </location>
</feature>
<feature type="region of interest" description="Disordered" evidence="1">
    <location>
        <begin position="464"/>
        <end position="728"/>
    </location>
</feature>